<feature type="domain" description="EGF-like" evidence="15">
    <location>
        <begin position="1659"/>
        <end position="1698"/>
    </location>
</feature>
<dbReference type="Gene3D" id="2.10.25.10">
    <property type="entry name" value="Laminin"/>
    <property type="match status" value="20"/>
</dbReference>
<sequence>LFKYGSAQGDSKMQKDNEYATKRINIPSGIPWKQQLIRNIWLSINGIISFDFEYASFSPQRLPSYAQPKLLAVYWTDLDVLSWDSGEVYYQLYTKNGGSNKNSDIFARANNEVGSYAGLADYDCSIIIVVTWDDIAPYPVELSEKERVTFQAIIISDGASTYVIYIYGNGAMNFDPVMRRAVQVGWGSTNFDTMIQNYYKFDMVIGNTGEVGKWFYKIGEKENFQMKCQNWYLNNVGDYYTYQTLMWWNSIIPRCPCNEFSALISGLWIPSFEESACYDSFPGYGVFGRRCCYRASGNFENRMPLAGSFHAASPFRSRILHESYDTLPKKWCCELSDLCHLYYFVRPAPACVNNWFFFAFSFGEPHIITLDGQSYTFNGQGEYKVLEIQGTTKDNMTHNFRLQGRTCRAANKNGTLTDATVWCALALNTTSGNTLRVEISSSGSVMIIYVNDIDYSARFTGSSNFSAMEEGMSIRKVNESLKVSTSDSVGITVSLANKLLDFTIDIEPKFQSMTRGLLGNFNGDSTDDLIFPNGTKLPNDTSERQIYEYGQTWAITQSESIFKYVDGQNTSTFSNLTFVPIFLSEVNATVRQEAEDICGSASDLPCIYDFIATRNADIAKGSRSAAANFQAQTDKTTNSAPVISGPKNINITVNVPITIVLNGSDADNDTIYYEFFKKPASGVATKNESGDLTVTYTASSLDGEHFEIVARDTKGLESEVYVPSLLVCSGCNGKGTCDFEDEQKIVSPYYTIVACDCNTGYSGDHCEQDKDGCANSPCPQSTNCTDIPAAEEISTGRAYNCSNCPAGFHLMNGTKCQDIDECTSHPCDPNANCTNTVGSYVCTCLPGFRKFDAQCRDVNECVENKHDCAQICINESPFYNCGCYEGFEPSGSVKNNCTKLSTDPCKGFNKSCAYGCRNNSGVGECFCPVGLRLTANGTSCEDVDECSENLCSQICENSIGSYKCSCFPGYVQSAMDNLVCEPCVGNKYGNGCSQTCNCRGRSITCDAVKGCICQPGWYGDSCQFDVDECDLNTDNCRPDQLCINNNGSFTCSCPNGYEESNGTCININECLTLSRSNCSQLCVDNPGSFTCLCRPGYIMDNGICKDIDECEDDISGCDQKCTNVGGSFNCECYPSFILNDDRKTCSQDLNPCATANVTCSHACYMDSSNTPQCLCPSGYILGTDNTTCFEIDECAVSGIHRHRCSDICINTPGSYNCSCPVGKKLQNDERSCEVCNDYHWGPECINECGCYPKGSSHCDPVSGCICKNGWGGPKCDQDVNECDYATSPCPQFSNCINTPGSFYCNCTTGYKMEKFNNTCVDEDECTSNNPCQQICTNAIGSYFCSCHKGFLPSGDKCIDINECTIPDLNKCDQSCRNTAGGFACDCRDGFQLNVTTRNTCDLINVTSVCNTSNSCQHVCTLQSGKEVCSCHPGFNLNTTDNKTCIDIDECAVPNRCVKGTCINKPGLFECSCDVGYKLGADKVTCQACDFGFHGTNCSQSCGCNTTNSVGCNATTGVCACNPGWNSADCSTDINECLNTTCPQFGTCVNSPGSFRCVCDEGYFSSDQKCKACDATKYGQDCQQNCSCVFANTQDCNDQTGQCVCQRGWNGSLCEVDIDECANASYCAGTNVKCFNLNGSAECRCNNGYEQLANNLTCQDINECLNPLLNVCPSTRECNNTDGSYSCVCKAGYQEINGSCIACNETYYGRNCAIPCTCITNNTADCNDVAGTCSCKTGWKGTNCEVDINECEVNTSFCPDLNSTCFNQNGSAQCRCKNGYGRLTADGLCQACNATHFGQECALTCNCSAANTLDCNDTTGACNCKPGWEGPSCDQDIGECSNNASYCSGLHEVCHNLNGSAECICADGFERNATTCQACNATHYGQNCANTCTCVSANTQDCNDTNGACICKGGWSGSKCDTDIDECLNSSSCPNANEICKNLNSSFECDCAVGFQRTTSNAQCQVCGPNQYGYNCTSQCLCESINTAACNAVNGKCTCKSGWTGTRCELDIDECQTNYCTAENQICHNQNGSAYCECDVDYKNVSNICIALFKRYTGEIHLNLTADPKVFDNTTREFMALRDKVIKSLKNFVTIEFKAITSLRNIMITHFTNGSIVAHTELHIDTNSTTAPADAESFFSALPNKTLSINGTDVKVLSVAYGNKNPIASTDNKDLIIGLAVGIPLFVILVIVITVCVCCYVKRRSSKHTRASTPSEDREAPFRSIFATQIATKGSWGTPSLYTPDAYSDAGTSHSSREGQLIKGKKRRSDFKGSAWYDQQAAAQPATQASTSTERPNPPPEGQTSNFSWEYMFTLLEPHKGFEIQRPNYSPSPNPAFVVSVCT</sequence>
<evidence type="ECO:0000256" key="7">
    <source>
        <dbReference type="ARBA" id="ARBA00022737"/>
    </source>
</evidence>
<dbReference type="CDD" id="cd00054">
    <property type="entry name" value="EGF_CA"/>
    <property type="match status" value="10"/>
</dbReference>
<protein>
    <submittedName>
        <fullName evidence="19">Uncharacterized protein</fullName>
    </submittedName>
</protein>
<dbReference type="Pfam" id="PF14670">
    <property type="entry name" value="FXa_inhibition"/>
    <property type="match status" value="1"/>
</dbReference>
<keyword evidence="9 14" id="KW-0472">Membrane</keyword>
<dbReference type="EMBL" id="CAXITT010000186">
    <property type="protein sequence ID" value="CAL1534931.1"/>
    <property type="molecule type" value="Genomic_DNA"/>
</dbReference>
<keyword evidence="8" id="KW-0256">Endoplasmic reticulum</keyword>
<dbReference type="GO" id="GO:0005509">
    <property type="term" value="F:calcium ion binding"/>
    <property type="evidence" value="ECO:0007669"/>
    <property type="project" value="InterPro"/>
</dbReference>
<dbReference type="SUPFAM" id="SSF57196">
    <property type="entry name" value="EGF/Laminin"/>
    <property type="match status" value="4"/>
</dbReference>
<feature type="domain" description="EGF-like" evidence="15">
    <location>
        <begin position="942"/>
        <end position="981"/>
    </location>
</feature>
<name>A0AAV2HLL1_LYMST</name>
<dbReference type="PANTHER" id="PTHR24039">
    <property type="entry name" value="FIBRILLIN-RELATED"/>
    <property type="match status" value="1"/>
</dbReference>
<dbReference type="PROSITE" id="PS00010">
    <property type="entry name" value="ASX_HYDROXYL"/>
    <property type="match status" value="10"/>
</dbReference>
<feature type="domain" description="EGF-like" evidence="15">
    <location>
        <begin position="1025"/>
        <end position="1063"/>
    </location>
</feature>
<accession>A0AAV2HLL1</accession>
<evidence type="ECO:0000256" key="3">
    <source>
        <dbReference type="ARBA" id="ARBA00004613"/>
    </source>
</evidence>
<dbReference type="InterPro" id="IPR000742">
    <property type="entry name" value="EGF"/>
</dbReference>
<comment type="subcellular location">
    <subcellularLocation>
        <location evidence="1">Endoplasmic reticulum</location>
    </subcellularLocation>
    <subcellularLocation>
        <location evidence="2">Membrane</location>
    </subcellularLocation>
    <subcellularLocation>
        <location evidence="3">Secreted</location>
    </subcellularLocation>
</comment>
<evidence type="ECO:0000259" key="17">
    <source>
        <dbReference type="PROSITE" id="PS51220"/>
    </source>
</evidence>
<evidence type="ECO:0000313" key="19">
    <source>
        <dbReference type="EMBL" id="CAL1534931.1"/>
    </source>
</evidence>
<dbReference type="Pfam" id="PF06119">
    <property type="entry name" value="NIDO"/>
    <property type="match status" value="1"/>
</dbReference>
<feature type="domain" description="EGF-like" evidence="15">
    <location>
        <begin position="1746"/>
        <end position="1785"/>
    </location>
</feature>
<feature type="compositionally biased region" description="Low complexity" evidence="13">
    <location>
        <begin position="2281"/>
        <end position="2292"/>
    </location>
</feature>
<dbReference type="Gene3D" id="2.170.300.10">
    <property type="entry name" value="Tie2 ligand-binding domain superfamily"/>
    <property type="match status" value="2"/>
</dbReference>
<dbReference type="FunFam" id="2.10.25.10:FF:000119">
    <property type="entry name" value="vitamin K-dependent protein S"/>
    <property type="match status" value="1"/>
</dbReference>
<dbReference type="SMART" id="SM00180">
    <property type="entry name" value="EGF_Lam"/>
    <property type="match status" value="4"/>
</dbReference>
<evidence type="ECO:0000256" key="12">
    <source>
        <dbReference type="PROSITE-ProRule" id="PRU00076"/>
    </source>
</evidence>
<feature type="domain" description="EGF-like" evidence="15">
    <location>
        <begin position="2010"/>
        <end position="2049"/>
    </location>
</feature>
<feature type="disulfide bond" evidence="12">
    <location>
        <begin position="1325"/>
        <end position="1335"/>
    </location>
</feature>
<feature type="transmembrane region" description="Helical" evidence="14">
    <location>
        <begin position="2174"/>
        <end position="2200"/>
    </location>
</feature>
<dbReference type="GO" id="GO:0005576">
    <property type="term" value="C:extracellular region"/>
    <property type="evidence" value="ECO:0007669"/>
    <property type="project" value="UniProtKB-SubCell"/>
</dbReference>
<dbReference type="GO" id="GO:0005783">
    <property type="term" value="C:endoplasmic reticulum"/>
    <property type="evidence" value="ECO:0007669"/>
    <property type="project" value="UniProtKB-SubCell"/>
</dbReference>
<proteinExistence type="predicted"/>
<evidence type="ECO:0000256" key="6">
    <source>
        <dbReference type="ARBA" id="ARBA00022729"/>
    </source>
</evidence>
<dbReference type="PROSITE" id="PS50026">
    <property type="entry name" value="EGF_3"/>
    <property type="match status" value="13"/>
</dbReference>
<evidence type="ECO:0000256" key="8">
    <source>
        <dbReference type="ARBA" id="ARBA00022824"/>
    </source>
</evidence>
<feature type="domain" description="EGF-like" evidence="15">
    <location>
        <begin position="818"/>
        <end position="856"/>
    </location>
</feature>
<keyword evidence="20" id="KW-1185">Reference proteome</keyword>
<keyword evidence="10 12" id="KW-1015">Disulfide bond</keyword>
<evidence type="ECO:0000256" key="14">
    <source>
        <dbReference type="SAM" id="Phobius"/>
    </source>
</evidence>
<evidence type="ECO:0000313" key="20">
    <source>
        <dbReference type="Proteomes" id="UP001497497"/>
    </source>
</evidence>
<feature type="domain" description="AMOP" evidence="16">
    <location>
        <begin position="220"/>
        <end position="346"/>
    </location>
</feature>
<dbReference type="InterPro" id="IPR002049">
    <property type="entry name" value="LE_dom"/>
</dbReference>
<evidence type="ECO:0000259" key="16">
    <source>
        <dbReference type="PROSITE" id="PS50856"/>
    </source>
</evidence>
<feature type="domain" description="EGF-like" evidence="15">
    <location>
        <begin position="1446"/>
        <end position="1486"/>
    </location>
</feature>
<dbReference type="GO" id="GO:0016020">
    <property type="term" value="C:membrane"/>
    <property type="evidence" value="ECO:0007669"/>
    <property type="project" value="UniProtKB-SubCell"/>
</dbReference>
<dbReference type="InterPro" id="IPR026823">
    <property type="entry name" value="cEGF"/>
</dbReference>
<dbReference type="Pfam" id="PF17963">
    <property type="entry name" value="Big_9"/>
    <property type="match status" value="1"/>
</dbReference>
<keyword evidence="14" id="KW-1133">Transmembrane helix</keyword>
<dbReference type="GO" id="GO:0007160">
    <property type="term" value="P:cell-matrix adhesion"/>
    <property type="evidence" value="ECO:0007669"/>
    <property type="project" value="InterPro"/>
</dbReference>
<feature type="domain" description="EGF-like" evidence="15">
    <location>
        <begin position="1922"/>
        <end position="1960"/>
    </location>
</feature>
<keyword evidence="7" id="KW-0677">Repeat</keyword>
<dbReference type="FunFam" id="2.10.25.10:FF:000014">
    <property type="entry name" value="Latent-transforming growth factor beta-binding protein 3"/>
    <property type="match status" value="1"/>
</dbReference>
<dbReference type="InterPro" id="IPR003886">
    <property type="entry name" value="NIDO_dom"/>
</dbReference>
<comment type="caution">
    <text evidence="19">The sequence shown here is derived from an EMBL/GenBank/DDBJ whole genome shotgun (WGS) entry which is preliminary data.</text>
</comment>
<keyword evidence="4" id="KW-0964">Secreted</keyword>
<evidence type="ECO:0000256" key="9">
    <source>
        <dbReference type="ARBA" id="ARBA00023136"/>
    </source>
</evidence>
<dbReference type="InterPro" id="IPR001881">
    <property type="entry name" value="EGF-like_Ca-bd_dom"/>
</dbReference>
<dbReference type="PROSITE" id="PS01186">
    <property type="entry name" value="EGF_2"/>
    <property type="match status" value="8"/>
</dbReference>
<dbReference type="SMART" id="SM00179">
    <property type="entry name" value="EGF_CA"/>
    <property type="match status" value="20"/>
</dbReference>
<keyword evidence="5 12" id="KW-0245">EGF-like domain</keyword>
<organism evidence="19 20">
    <name type="scientific">Lymnaea stagnalis</name>
    <name type="common">Great pond snail</name>
    <name type="synonym">Helix stagnalis</name>
    <dbReference type="NCBI Taxonomy" id="6523"/>
    <lineage>
        <taxon>Eukaryota</taxon>
        <taxon>Metazoa</taxon>
        <taxon>Spiralia</taxon>
        <taxon>Lophotrochozoa</taxon>
        <taxon>Mollusca</taxon>
        <taxon>Gastropoda</taxon>
        <taxon>Heterobranchia</taxon>
        <taxon>Euthyneura</taxon>
        <taxon>Panpulmonata</taxon>
        <taxon>Hygrophila</taxon>
        <taxon>Lymnaeoidea</taxon>
        <taxon>Lymnaeidae</taxon>
        <taxon>Lymnaea</taxon>
    </lineage>
</organism>
<evidence type="ECO:0000256" key="4">
    <source>
        <dbReference type="ARBA" id="ARBA00022525"/>
    </source>
</evidence>
<dbReference type="InterPro" id="IPR009030">
    <property type="entry name" value="Growth_fac_rcpt_cys_sf"/>
</dbReference>
<dbReference type="Pfam" id="PF12662">
    <property type="entry name" value="cEGF"/>
    <property type="match status" value="1"/>
</dbReference>
<dbReference type="SUPFAM" id="SSF57184">
    <property type="entry name" value="Growth factor receptor domain"/>
    <property type="match status" value="7"/>
</dbReference>
<reference evidence="19 20" key="1">
    <citation type="submission" date="2024-04" db="EMBL/GenBank/DDBJ databases">
        <authorList>
            <consortium name="Genoscope - CEA"/>
            <person name="William W."/>
        </authorList>
    </citation>
    <scope>NUCLEOTIDE SEQUENCE [LARGE SCALE GENOMIC DNA]</scope>
</reference>
<dbReference type="PRINTS" id="PR00011">
    <property type="entry name" value="EGFLAMININ"/>
</dbReference>
<evidence type="ECO:0000256" key="11">
    <source>
        <dbReference type="ARBA" id="ARBA00023180"/>
    </source>
</evidence>
<feature type="domain" description="EGF-like" evidence="15">
    <location>
        <begin position="1532"/>
        <end position="1570"/>
    </location>
</feature>
<dbReference type="Proteomes" id="UP001497497">
    <property type="component" value="Unassembled WGS sequence"/>
</dbReference>
<keyword evidence="14" id="KW-0812">Transmembrane</keyword>
<evidence type="ECO:0000259" key="15">
    <source>
        <dbReference type="PROSITE" id="PS50026"/>
    </source>
</evidence>
<evidence type="ECO:0000256" key="2">
    <source>
        <dbReference type="ARBA" id="ARBA00004370"/>
    </source>
</evidence>
<feature type="domain" description="EGF-like" evidence="15">
    <location>
        <begin position="1835"/>
        <end position="1876"/>
    </location>
</feature>
<dbReference type="InterPro" id="IPR018097">
    <property type="entry name" value="EGF_Ca-bd_CS"/>
</dbReference>
<dbReference type="InterPro" id="IPR005533">
    <property type="entry name" value="AMOP_dom"/>
</dbReference>
<feature type="domain" description="EGF-like" evidence="15">
    <location>
        <begin position="1321"/>
        <end position="1358"/>
    </location>
</feature>
<keyword evidence="11" id="KW-0325">Glycoprotein</keyword>
<dbReference type="PROSITE" id="PS51220">
    <property type="entry name" value="NIDO"/>
    <property type="match status" value="1"/>
</dbReference>
<dbReference type="PROSITE" id="PS01187">
    <property type="entry name" value="EGF_CA"/>
    <property type="match status" value="7"/>
</dbReference>
<dbReference type="PROSITE" id="PS50856">
    <property type="entry name" value="AMOP"/>
    <property type="match status" value="1"/>
</dbReference>
<evidence type="ECO:0000256" key="10">
    <source>
        <dbReference type="ARBA" id="ARBA00023157"/>
    </source>
</evidence>
<comment type="caution">
    <text evidence="12">Lacks conserved residue(s) required for the propagation of feature annotation.</text>
</comment>
<evidence type="ECO:0000256" key="13">
    <source>
        <dbReference type="SAM" id="MobiDB-lite"/>
    </source>
</evidence>
<feature type="non-terminal residue" evidence="19">
    <location>
        <position position="1"/>
    </location>
</feature>
<feature type="domain" description="EGF-like" evidence="15">
    <location>
        <begin position="1278"/>
        <end position="1316"/>
    </location>
</feature>
<evidence type="ECO:0000256" key="1">
    <source>
        <dbReference type="ARBA" id="ARBA00004240"/>
    </source>
</evidence>
<evidence type="ECO:0000256" key="5">
    <source>
        <dbReference type="ARBA" id="ARBA00022536"/>
    </source>
</evidence>
<dbReference type="Pfam" id="PF07645">
    <property type="entry name" value="EGF_CA"/>
    <property type="match status" value="15"/>
</dbReference>
<dbReference type="InterPro" id="IPR049883">
    <property type="entry name" value="NOTCH1_EGF-like"/>
</dbReference>
<feature type="region of interest" description="Disordered" evidence="13">
    <location>
        <begin position="2281"/>
        <end position="2305"/>
    </location>
</feature>
<dbReference type="SMART" id="SM00181">
    <property type="entry name" value="EGF"/>
    <property type="match status" value="29"/>
</dbReference>
<feature type="domain" description="NIDO" evidence="17">
    <location>
        <begin position="69"/>
        <end position="221"/>
    </location>
</feature>
<feature type="domain" description="EGF-like" evidence="15">
    <location>
        <begin position="1616"/>
        <end position="1658"/>
    </location>
</feature>
<dbReference type="SMART" id="SM00216">
    <property type="entry name" value="VWD"/>
    <property type="match status" value="1"/>
</dbReference>
<dbReference type="FunFam" id="2.10.25.10:FF:000038">
    <property type="entry name" value="Fibrillin 2"/>
    <property type="match status" value="2"/>
</dbReference>
<feature type="domain" description="VWFD" evidence="18">
    <location>
        <begin position="357"/>
        <end position="561"/>
    </location>
</feature>
<evidence type="ECO:0000259" key="18">
    <source>
        <dbReference type="PROSITE" id="PS51233"/>
    </source>
</evidence>
<dbReference type="PROSITE" id="PS00022">
    <property type="entry name" value="EGF_1"/>
    <property type="match status" value="1"/>
</dbReference>
<dbReference type="InterPro" id="IPR000152">
    <property type="entry name" value="EGF-type_Asp/Asn_hydroxyl_site"/>
</dbReference>
<keyword evidence="6" id="KW-0732">Signal</keyword>
<dbReference type="SMART" id="SM00539">
    <property type="entry name" value="NIDO"/>
    <property type="match status" value="1"/>
</dbReference>
<dbReference type="InterPro" id="IPR001846">
    <property type="entry name" value="VWF_type-D"/>
</dbReference>
<dbReference type="PROSITE" id="PS51233">
    <property type="entry name" value="VWFD"/>
    <property type="match status" value="1"/>
</dbReference>
<gene>
    <name evidence="19" type="ORF">GSLYS_00008891001</name>
</gene>